<keyword evidence="1" id="KW-0472">Membrane</keyword>
<reference evidence="3" key="1">
    <citation type="submission" date="2016-10" db="EMBL/GenBank/DDBJ databases">
        <authorList>
            <person name="Varghese N."/>
            <person name="Submissions S."/>
        </authorList>
    </citation>
    <scope>NUCLEOTIDE SEQUENCE [LARGE SCALE GENOMIC DNA]</scope>
    <source>
        <strain evidence="3">DSM 45460</strain>
    </source>
</reference>
<keyword evidence="1" id="KW-1133">Transmembrane helix</keyword>
<feature type="transmembrane region" description="Helical" evidence="1">
    <location>
        <begin position="28"/>
        <end position="48"/>
    </location>
</feature>
<name>A0A1G9EGB7_ACTMZ</name>
<evidence type="ECO:0000256" key="1">
    <source>
        <dbReference type="SAM" id="Phobius"/>
    </source>
</evidence>
<dbReference type="RefSeq" id="WP_176798065.1">
    <property type="nucleotide sequence ID" value="NZ_FNFM01000012.1"/>
</dbReference>
<dbReference type="EMBL" id="FNFM01000012">
    <property type="protein sequence ID" value="SDK75113.1"/>
    <property type="molecule type" value="Genomic_DNA"/>
</dbReference>
<dbReference type="AlphaFoldDB" id="A0A1G9EGB7"/>
<dbReference type="Proteomes" id="UP000199213">
    <property type="component" value="Unassembled WGS sequence"/>
</dbReference>
<sequence length="133" mass="14827">MLLSLLVSIVLIGTLLFGISVHSVTGSIFVALVMVHLTTQRAWFTGLARSMRTRKRLPPGARGKLIRDSCLLGCVLLLTVTGLLRWNGVVEARPWHSSAMFLFLGAIAFHLVANRRPLRAHFARLGWLRNQRS</sequence>
<evidence type="ECO:0000313" key="2">
    <source>
        <dbReference type="EMBL" id="SDK75113.1"/>
    </source>
</evidence>
<evidence type="ECO:0000313" key="3">
    <source>
        <dbReference type="Proteomes" id="UP000199213"/>
    </source>
</evidence>
<gene>
    <name evidence="2" type="ORF">SAMN04487820_11229</name>
</gene>
<protein>
    <submittedName>
        <fullName evidence="2">Uncharacterized protein</fullName>
    </submittedName>
</protein>
<organism evidence="2 3">
    <name type="scientific">Actinopolyspora mzabensis</name>
    <dbReference type="NCBI Taxonomy" id="995066"/>
    <lineage>
        <taxon>Bacteria</taxon>
        <taxon>Bacillati</taxon>
        <taxon>Actinomycetota</taxon>
        <taxon>Actinomycetes</taxon>
        <taxon>Actinopolysporales</taxon>
        <taxon>Actinopolysporaceae</taxon>
        <taxon>Actinopolyspora</taxon>
    </lineage>
</organism>
<proteinExistence type="predicted"/>
<feature type="transmembrane region" description="Helical" evidence="1">
    <location>
        <begin position="69"/>
        <end position="88"/>
    </location>
</feature>
<feature type="transmembrane region" description="Helical" evidence="1">
    <location>
        <begin position="94"/>
        <end position="113"/>
    </location>
</feature>
<keyword evidence="1" id="KW-0812">Transmembrane</keyword>
<keyword evidence="3" id="KW-1185">Reference proteome</keyword>
<accession>A0A1G9EGB7</accession>